<evidence type="ECO:0000313" key="3">
    <source>
        <dbReference type="Proteomes" id="UP001162162"/>
    </source>
</evidence>
<evidence type="ECO:0008006" key="4">
    <source>
        <dbReference type="Google" id="ProtNLM"/>
    </source>
</evidence>
<protein>
    <recommendedName>
        <fullName evidence="4">Ribosomal protein S3</fullName>
    </recommendedName>
</protein>
<name>A0AAV8X6U3_9CUCU</name>
<reference evidence="2" key="1">
    <citation type="journal article" date="2023" name="Insect Mol. Biol.">
        <title>Genome sequencing provides insights into the evolution of gene families encoding plant cell wall-degrading enzymes in longhorned beetles.</title>
        <authorList>
            <person name="Shin N.R."/>
            <person name="Okamura Y."/>
            <person name="Kirsch R."/>
            <person name="Pauchet Y."/>
        </authorList>
    </citation>
    <scope>NUCLEOTIDE SEQUENCE</scope>
    <source>
        <strain evidence="2">AMC_N1</strain>
    </source>
</reference>
<comment type="caution">
    <text evidence="2">The sequence shown here is derived from an EMBL/GenBank/DDBJ whole genome shotgun (WGS) entry which is preliminary data.</text>
</comment>
<sequence>MKRGLPKLNGFGHGFTLHSGRLRCGDKTNTKYPDRRISQSMPFVDNRVAEIQRLTNPSSWQHVSTKNDPADLVSRGVSPKNIINSQFVYKIQVKIAICLKSNTSSGRLEIRRGSGSIVNDISEKDQIISGSDIIYNRTHSISFLHFKWIHIGIINNDRRTVERQKGERKSGDRRMNGGDKRTETRRRGVIRKFVSPNK</sequence>
<evidence type="ECO:0000256" key="1">
    <source>
        <dbReference type="SAM" id="MobiDB-lite"/>
    </source>
</evidence>
<dbReference type="Proteomes" id="UP001162162">
    <property type="component" value="Unassembled WGS sequence"/>
</dbReference>
<dbReference type="EMBL" id="JAPWTK010001034">
    <property type="protein sequence ID" value="KAJ8934507.1"/>
    <property type="molecule type" value="Genomic_DNA"/>
</dbReference>
<organism evidence="2 3">
    <name type="scientific">Aromia moschata</name>
    <dbReference type="NCBI Taxonomy" id="1265417"/>
    <lineage>
        <taxon>Eukaryota</taxon>
        <taxon>Metazoa</taxon>
        <taxon>Ecdysozoa</taxon>
        <taxon>Arthropoda</taxon>
        <taxon>Hexapoda</taxon>
        <taxon>Insecta</taxon>
        <taxon>Pterygota</taxon>
        <taxon>Neoptera</taxon>
        <taxon>Endopterygota</taxon>
        <taxon>Coleoptera</taxon>
        <taxon>Polyphaga</taxon>
        <taxon>Cucujiformia</taxon>
        <taxon>Chrysomeloidea</taxon>
        <taxon>Cerambycidae</taxon>
        <taxon>Cerambycinae</taxon>
        <taxon>Callichromatini</taxon>
        <taxon>Aromia</taxon>
    </lineage>
</organism>
<feature type="region of interest" description="Disordered" evidence="1">
    <location>
        <begin position="161"/>
        <end position="198"/>
    </location>
</feature>
<dbReference type="AlphaFoldDB" id="A0AAV8X6U3"/>
<keyword evidence="3" id="KW-1185">Reference proteome</keyword>
<feature type="compositionally biased region" description="Basic and acidic residues" evidence="1">
    <location>
        <begin position="161"/>
        <end position="186"/>
    </location>
</feature>
<proteinExistence type="predicted"/>
<gene>
    <name evidence="2" type="ORF">NQ318_010556</name>
</gene>
<evidence type="ECO:0000313" key="2">
    <source>
        <dbReference type="EMBL" id="KAJ8934507.1"/>
    </source>
</evidence>
<accession>A0AAV8X6U3</accession>